<dbReference type="Proteomes" id="UP000087171">
    <property type="component" value="Unplaced"/>
</dbReference>
<evidence type="ECO:0000313" key="3">
    <source>
        <dbReference type="Proteomes" id="UP000087171"/>
    </source>
</evidence>
<dbReference type="RefSeq" id="XP_027186027.1">
    <property type="nucleotide sequence ID" value="XM_027330226.1"/>
</dbReference>
<evidence type="ECO:0000313" key="4">
    <source>
        <dbReference type="RefSeq" id="XP_027186027.1"/>
    </source>
</evidence>
<dbReference type="InterPro" id="IPR029052">
    <property type="entry name" value="Metallo-depent_PP-like"/>
</dbReference>
<keyword evidence="1" id="KW-0175">Coiled coil</keyword>
<dbReference type="GO" id="GO:0003677">
    <property type="term" value="F:DNA binding"/>
    <property type="evidence" value="ECO:0007669"/>
    <property type="project" value="InterPro"/>
</dbReference>
<name>A0A3Q7Y6D4_CICAR</name>
<proteinExistence type="predicted"/>
<protein>
    <submittedName>
        <fullName evidence="4">Uncharacterized protein LOC101513574 isoform X1</fullName>
    </submittedName>
</protein>
<dbReference type="STRING" id="3827.A0A3Q7Y6D4"/>
<dbReference type="PANTHER" id="PTHR46912">
    <property type="entry name" value="HIGH MOBILITY GROUP B PROTEIN 13"/>
    <property type="match status" value="1"/>
</dbReference>
<dbReference type="InterPro" id="IPR044601">
    <property type="entry name" value="HMGB6/HMGB13"/>
</dbReference>
<dbReference type="Gene3D" id="3.60.21.10">
    <property type="match status" value="1"/>
</dbReference>
<accession>A0A3Q7Y6D4</accession>
<feature type="signal peptide" evidence="2">
    <location>
        <begin position="1"/>
        <end position="20"/>
    </location>
</feature>
<dbReference type="PANTHER" id="PTHR46912:SF1">
    <property type="entry name" value="HIGH MOBILITY GROUP B PROTEIN 13"/>
    <property type="match status" value="1"/>
</dbReference>
<gene>
    <name evidence="4" type="primary">LOC101513574</name>
</gene>
<feature type="coiled-coil region" evidence="1">
    <location>
        <begin position="67"/>
        <end position="129"/>
    </location>
</feature>
<dbReference type="PaxDb" id="3827-XP_004513646.1"/>
<keyword evidence="2" id="KW-0732">Signal</keyword>
<organism evidence="3 4">
    <name type="scientific">Cicer arietinum</name>
    <name type="common">Chickpea</name>
    <name type="synonym">Garbanzo</name>
    <dbReference type="NCBI Taxonomy" id="3827"/>
    <lineage>
        <taxon>Eukaryota</taxon>
        <taxon>Viridiplantae</taxon>
        <taxon>Streptophyta</taxon>
        <taxon>Embryophyta</taxon>
        <taxon>Tracheophyta</taxon>
        <taxon>Spermatophyta</taxon>
        <taxon>Magnoliopsida</taxon>
        <taxon>eudicotyledons</taxon>
        <taxon>Gunneridae</taxon>
        <taxon>Pentapetalae</taxon>
        <taxon>rosids</taxon>
        <taxon>fabids</taxon>
        <taxon>Fabales</taxon>
        <taxon>Fabaceae</taxon>
        <taxon>Papilionoideae</taxon>
        <taxon>50 kb inversion clade</taxon>
        <taxon>NPAAA clade</taxon>
        <taxon>Hologalegina</taxon>
        <taxon>IRL clade</taxon>
        <taxon>Cicereae</taxon>
        <taxon>Cicer</taxon>
    </lineage>
</organism>
<evidence type="ECO:0000256" key="2">
    <source>
        <dbReference type="SAM" id="SignalP"/>
    </source>
</evidence>
<reference evidence="4" key="1">
    <citation type="submission" date="2025-08" db="UniProtKB">
        <authorList>
            <consortium name="RefSeq"/>
        </authorList>
    </citation>
    <scope>IDENTIFICATION</scope>
    <source>
        <tissue evidence="4">Etiolated seedlings</tissue>
    </source>
</reference>
<dbReference type="AlphaFoldDB" id="A0A3Q7Y6D4"/>
<keyword evidence="3" id="KW-1185">Reference proteome</keyword>
<feature type="chain" id="PRO_5018528237" evidence="2">
    <location>
        <begin position="21"/>
        <end position="227"/>
    </location>
</feature>
<evidence type="ECO:0000256" key="1">
    <source>
        <dbReference type="SAM" id="Coils"/>
    </source>
</evidence>
<sequence length="227" mass="26845">MFFFYLALHFLFLKLPRVLFHYLKLFSCSLQNYFPPKLTNYFSKTSSTNDANILAVNIPDLKGKPKEQSFEQDLLDMLEKLQQLRLEKEKTDELLKAKDEILKQKDEELQNSGKEQENLQIEFKKLQKLKEFKPTTNFPMVKDKEQKKKDRKGALTWYLPHFNVNYEDPHFNVGLLVFTIHVNYEDPHFNVGLLVFTIHGNYDDPTDVRNNTFYIFGICCVVYLGNT</sequence>